<feature type="compositionally biased region" description="Low complexity" evidence="1">
    <location>
        <begin position="98"/>
        <end position="115"/>
    </location>
</feature>
<dbReference type="PANTHER" id="PTHR35441">
    <property type="entry name" value="CIRCADIAN-ASSOCIATED TRANSCRIPTIONAL REPRESSOR"/>
    <property type="match status" value="1"/>
</dbReference>
<dbReference type="OMA" id="SSKLECC"/>
<sequence>MQSTESISSQPSQDSLSSDNNFMFSDYETDVFLLEDRDKPHGIHLTQSGLSNRNVHSMNREQEHPGSQWACDGFIVSSDPERSQENNLARSTSSSISSYLSLSSPSSTVLGWSSSKSERGKNGGTEGDLLFARKCLELQGYVRPLLELLNGLKKGRFDKGLSSFQQSVAVDRIQRIVGVLQKPHIGEKYLPTLLQIEVMLKLWFPQVTVQVSVTPNPADVSPQNIFTHGSSNITPPHKHKDQLHIPVKKRRLSWSDTDSPSSSPPMVCKSSKLECCEEQDQWPYVDGGEGSPETPPLFSNKNKSDKKFVETLENKVIRWSGSRLTWMHIAPIFSPPKSGPSHKGGMAKERGSRNVLLPVYPLTSRSSPAMQDSFVSSTTPFSDPTRYQCQSVSLGTTSPLQEYAQTPPITMKPSNLVQQSTIQT</sequence>
<dbReference type="Proteomes" id="UP001108240">
    <property type="component" value="Unplaced"/>
</dbReference>
<dbReference type="AlphaFoldDB" id="A0A8C0XYG0"/>
<dbReference type="GO" id="GO:0032922">
    <property type="term" value="P:circadian regulation of gene expression"/>
    <property type="evidence" value="ECO:0007669"/>
    <property type="project" value="InterPro"/>
</dbReference>
<feature type="region of interest" description="Disordered" evidence="1">
    <location>
        <begin position="1"/>
        <end position="21"/>
    </location>
</feature>
<dbReference type="InterPro" id="IPR031373">
    <property type="entry name" value="Ciart"/>
</dbReference>
<dbReference type="GO" id="GO:0000978">
    <property type="term" value="F:RNA polymerase II cis-regulatory region sequence-specific DNA binding"/>
    <property type="evidence" value="ECO:0007669"/>
    <property type="project" value="TreeGrafter"/>
</dbReference>
<feature type="region of interest" description="Disordered" evidence="1">
    <location>
        <begin position="98"/>
        <end position="123"/>
    </location>
</feature>
<accession>A0A8C0XYG0</accession>
<evidence type="ECO:0000313" key="2">
    <source>
        <dbReference type="Ensembl" id="ENSCCRP00000001179.1"/>
    </source>
</evidence>
<reference evidence="2" key="2">
    <citation type="submission" date="2025-09" db="UniProtKB">
        <authorList>
            <consortium name="Ensembl"/>
        </authorList>
    </citation>
    <scope>IDENTIFICATION</scope>
</reference>
<keyword evidence="3" id="KW-1185">Reference proteome</keyword>
<evidence type="ECO:0008006" key="4">
    <source>
        <dbReference type="Google" id="ProtNLM"/>
    </source>
</evidence>
<feature type="compositionally biased region" description="Low complexity" evidence="1">
    <location>
        <begin position="1"/>
        <end position="18"/>
    </location>
</feature>
<reference evidence="2" key="1">
    <citation type="submission" date="2025-08" db="UniProtKB">
        <authorList>
            <consortium name="Ensembl"/>
        </authorList>
    </citation>
    <scope>IDENTIFICATION</scope>
</reference>
<proteinExistence type="predicted"/>
<dbReference type="GO" id="GO:0005634">
    <property type="term" value="C:nucleus"/>
    <property type="evidence" value="ECO:0007669"/>
    <property type="project" value="TreeGrafter"/>
</dbReference>
<evidence type="ECO:0000313" key="3">
    <source>
        <dbReference type="Proteomes" id="UP001108240"/>
    </source>
</evidence>
<dbReference type="Ensembl" id="ENSCCRT00000001329.2">
    <property type="protein sequence ID" value="ENSCCRP00000001179.1"/>
    <property type="gene ID" value="ENSCCRG00000000786.2"/>
</dbReference>
<dbReference type="PANTHER" id="PTHR35441:SF1">
    <property type="entry name" value="CIRCADIAN-ASSOCIATED TRANSCRIPTIONAL REPRESSOR"/>
    <property type="match status" value="1"/>
</dbReference>
<dbReference type="GeneTree" id="ENSGT00390000018360"/>
<organism evidence="2 3">
    <name type="scientific">Cyprinus carpio carpio</name>
    <dbReference type="NCBI Taxonomy" id="630221"/>
    <lineage>
        <taxon>Eukaryota</taxon>
        <taxon>Metazoa</taxon>
        <taxon>Chordata</taxon>
        <taxon>Craniata</taxon>
        <taxon>Vertebrata</taxon>
        <taxon>Euteleostomi</taxon>
        <taxon>Actinopterygii</taxon>
        <taxon>Neopterygii</taxon>
        <taxon>Teleostei</taxon>
        <taxon>Ostariophysi</taxon>
        <taxon>Cypriniformes</taxon>
        <taxon>Cyprinidae</taxon>
        <taxon>Cyprininae</taxon>
        <taxon>Cyprinus</taxon>
    </lineage>
</organism>
<evidence type="ECO:0000256" key="1">
    <source>
        <dbReference type="SAM" id="MobiDB-lite"/>
    </source>
</evidence>
<name>A0A8C0XYG0_CYPCA</name>
<dbReference type="Pfam" id="PF15673">
    <property type="entry name" value="Ciart"/>
    <property type="match status" value="1"/>
</dbReference>
<feature type="region of interest" description="Disordered" evidence="1">
    <location>
        <begin position="405"/>
        <end position="424"/>
    </location>
</feature>
<dbReference type="GO" id="GO:0045892">
    <property type="term" value="P:negative regulation of DNA-templated transcription"/>
    <property type="evidence" value="ECO:0007669"/>
    <property type="project" value="TreeGrafter"/>
</dbReference>
<protein>
    <recommendedName>
        <fullName evidence="4">Circadian-associated transcriptional repressor-like</fullName>
    </recommendedName>
</protein>